<sequence length="370" mass="42613">MHCVLLGVVKTFLGMWFDSKHHEEPWYLGRHLQTIDNRLLTIRPPDYISRAPRSLKHRCYWKASELRAWLLFYSFPVLSNSLPDAYLQHFILLIGAVYMLLSESISKDQIDLSEMLLFRFVDGVRELYGERFCSFNVHQLTHVSESVRNWGPLWATSAFLFEDRNGQLVRLVKGTQAVDKQLGSLVGISNALSAMYRHVRPQSHAEMVLSKLDTVHFTRLCAPNSFVCHGRPCKATAILRTALTSFFSNTDSLNIYKKATIGSQTFSSRLCTNQTRRNNFTVMYVVDEQRSFALIRCFVKYKEQLFLVQQKLHECSVQYVHEETGFSVPHIIAVRPSDRLDVVPVPSTMTKCITVLDFVCISPNNYEMNL</sequence>
<organism evidence="1">
    <name type="scientific">Ixodes ricinus</name>
    <name type="common">Common tick</name>
    <name type="synonym">Acarus ricinus</name>
    <dbReference type="NCBI Taxonomy" id="34613"/>
    <lineage>
        <taxon>Eukaryota</taxon>
        <taxon>Metazoa</taxon>
        <taxon>Ecdysozoa</taxon>
        <taxon>Arthropoda</taxon>
        <taxon>Chelicerata</taxon>
        <taxon>Arachnida</taxon>
        <taxon>Acari</taxon>
        <taxon>Parasitiformes</taxon>
        <taxon>Ixodida</taxon>
        <taxon>Ixodoidea</taxon>
        <taxon>Ixodidae</taxon>
        <taxon>Ixodinae</taxon>
        <taxon>Ixodes</taxon>
    </lineage>
</organism>
<proteinExistence type="predicted"/>
<dbReference type="EMBL" id="GEGO01004454">
    <property type="protein sequence ID" value="JAR90950.1"/>
    <property type="molecule type" value="Transcribed_RNA"/>
</dbReference>
<name>A0A147BJJ3_IXORI</name>
<dbReference type="PANTHER" id="PTHR46579">
    <property type="entry name" value="F5/8 TYPE C DOMAIN-CONTAINING PROTEIN-RELATED"/>
    <property type="match status" value="1"/>
</dbReference>
<protein>
    <submittedName>
        <fullName evidence="1">Putative conserved plasma membrane proteinconserved plasma membrane protein</fullName>
    </submittedName>
</protein>
<evidence type="ECO:0000313" key="1">
    <source>
        <dbReference type="EMBL" id="JAR90950.1"/>
    </source>
</evidence>
<accession>A0A147BJJ3</accession>
<dbReference type="PANTHER" id="PTHR46579:SF1">
    <property type="entry name" value="F5_8 TYPE C DOMAIN-CONTAINING PROTEIN"/>
    <property type="match status" value="1"/>
</dbReference>
<dbReference type="AlphaFoldDB" id="A0A147BJJ3"/>
<reference evidence="1" key="1">
    <citation type="journal article" date="2018" name="PLoS Negl. Trop. Dis.">
        <title>Sialome diversity of ticks revealed by RNAseq of single tick salivary glands.</title>
        <authorList>
            <person name="Perner J."/>
            <person name="Kropackova S."/>
            <person name="Kopacek P."/>
            <person name="Ribeiro J.M."/>
        </authorList>
    </citation>
    <scope>NUCLEOTIDE SEQUENCE</scope>
    <source>
        <strain evidence="1">Siblings of single egg batch collected in Ceske Budejovice</strain>
        <tissue evidence="1">Salivary glands</tissue>
    </source>
</reference>